<dbReference type="NCBIfam" id="NF006183">
    <property type="entry name" value="PRK08318.1"/>
    <property type="match status" value="1"/>
</dbReference>
<dbReference type="InterPro" id="IPR005720">
    <property type="entry name" value="Dihydroorotate_DH_cat"/>
</dbReference>
<dbReference type="GO" id="GO:0004159">
    <property type="term" value="F:dihydropyrimidine dehydrogenase (NAD+) activity"/>
    <property type="evidence" value="ECO:0007669"/>
    <property type="project" value="UniProtKB-EC"/>
</dbReference>
<dbReference type="EC" id="1.3.1.1" evidence="12"/>
<evidence type="ECO:0000256" key="10">
    <source>
        <dbReference type="ARBA" id="ARBA00049578"/>
    </source>
</evidence>
<dbReference type="AlphaFoldDB" id="A0A0R2RPZ6"/>
<dbReference type="GO" id="GO:0005737">
    <property type="term" value="C:cytoplasm"/>
    <property type="evidence" value="ECO:0007669"/>
    <property type="project" value="InterPro"/>
</dbReference>
<dbReference type="PROSITE" id="PS51379">
    <property type="entry name" value="4FE4S_FER_2"/>
    <property type="match status" value="2"/>
</dbReference>
<evidence type="ECO:0000256" key="2">
    <source>
        <dbReference type="ARBA" id="ARBA00022723"/>
    </source>
</evidence>
<dbReference type="SUPFAM" id="SSF51395">
    <property type="entry name" value="FMN-linked oxidoreductases"/>
    <property type="match status" value="1"/>
</dbReference>
<evidence type="ECO:0000256" key="11">
    <source>
        <dbReference type="ARBA" id="ARBA00049714"/>
    </source>
</evidence>
<dbReference type="InterPro" id="IPR017896">
    <property type="entry name" value="4Fe4S_Fe-S-bd"/>
</dbReference>
<evidence type="ECO:0000256" key="3">
    <source>
        <dbReference type="ARBA" id="ARBA00023002"/>
    </source>
</evidence>
<evidence type="ECO:0000256" key="6">
    <source>
        <dbReference type="ARBA" id="ARBA00030119"/>
    </source>
</evidence>
<comment type="subunit">
    <text evidence="11">Heterotetramer of 2 PreA and 2 PreT subunits.</text>
</comment>
<dbReference type="FunFam" id="3.20.20.70:FF:000027">
    <property type="entry name" value="Dihydropyrimidine dehydrogenase [NADP(+)]"/>
    <property type="match status" value="1"/>
</dbReference>
<evidence type="ECO:0000256" key="9">
    <source>
        <dbReference type="ARBA" id="ARBA00048792"/>
    </source>
</evidence>
<dbReference type="Gene3D" id="3.20.20.70">
    <property type="entry name" value="Aldolase class I"/>
    <property type="match status" value="1"/>
</dbReference>
<evidence type="ECO:0000256" key="8">
    <source>
        <dbReference type="ARBA" id="ARBA00047685"/>
    </source>
</evidence>
<dbReference type="InterPro" id="IPR013785">
    <property type="entry name" value="Aldolase_TIM"/>
</dbReference>
<protein>
    <recommendedName>
        <fullName evidence="12">dihydrouracil dehydrogenase (NAD(+))</fullName>
        <ecNumber evidence="12">1.3.1.1</ecNumber>
    </recommendedName>
    <alternativeName>
        <fullName evidence="7">Dihydrothymine dehydrogenase</fullName>
    </alternativeName>
    <alternativeName>
        <fullName evidence="6">Dihydrouracil dehydrogenase</fullName>
    </alternativeName>
</protein>
<dbReference type="PANTHER" id="PTHR43073">
    <property type="entry name" value="DIHYDROPYRIMIDINE DEHYDROGENASE [NADP(+)]"/>
    <property type="match status" value="1"/>
</dbReference>
<accession>A0A0R2RPZ6</accession>
<dbReference type="EMBL" id="LIBO01000022">
    <property type="protein sequence ID" value="KRO62912.1"/>
    <property type="molecule type" value="Genomic_DNA"/>
</dbReference>
<keyword evidence="5" id="KW-0411">Iron-sulfur</keyword>
<evidence type="ECO:0000259" key="13">
    <source>
        <dbReference type="PROSITE" id="PS51379"/>
    </source>
</evidence>
<name>A0A0R2RPZ6_9BACT</name>
<dbReference type="SUPFAM" id="SSF54862">
    <property type="entry name" value="4Fe-4S ferredoxins"/>
    <property type="match status" value="1"/>
</dbReference>
<evidence type="ECO:0000313" key="14">
    <source>
        <dbReference type="EMBL" id="KRO62912.1"/>
    </source>
</evidence>
<evidence type="ECO:0000256" key="12">
    <source>
        <dbReference type="ARBA" id="ARBA00049728"/>
    </source>
</evidence>
<sequence>MADLSINLAGIRSPNPFWVASAPPANTAYQCHRAFEAGWGGLVWKTIGEPIVNVSSRYSSLDLNGQRMVGFNNIELISDRSPETNFREIAECKKRWPDRAVIASLMTDTRENWHEMMKRSLDSGADGVELNFGCPHGMCERGMGSAVGQNPDVIETIVGWVMEAAQIPVIVKLTPNVTDVTRSARAAKKAGAHAISLINTINSITQVNLDKMCPEPYVAGQSTHGGYCGPAVKPIALNMVQGCAADPLVQLPISGIGGISNWKDAAEFIALGSTGVQVCTAIMHYGFRIVEDMIDGLSDFLDSKKMKSVNDLRGKAVHTIGNWENLNLNYKRIASIDYDKCIGCNLCYIACEDGAHQAIALVSPNGHGLGPGRLPGKPVPQIKEVECVGCNLCSLVCPVDQCITMVDVSTGKKPMSWKEYQTRLAAREMKAIPAHA</sequence>
<evidence type="ECO:0000256" key="5">
    <source>
        <dbReference type="ARBA" id="ARBA00023014"/>
    </source>
</evidence>
<evidence type="ECO:0000256" key="7">
    <source>
        <dbReference type="ARBA" id="ARBA00032722"/>
    </source>
</evidence>
<dbReference type="InterPro" id="IPR017900">
    <property type="entry name" value="4Fe4S_Fe_S_CS"/>
</dbReference>
<keyword evidence="3 14" id="KW-0560">Oxidoreductase</keyword>
<dbReference type="GO" id="GO:0046872">
    <property type="term" value="F:metal ion binding"/>
    <property type="evidence" value="ECO:0007669"/>
    <property type="project" value="UniProtKB-KW"/>
</dbReference>
<evidence type="ECO:0000313" key="15">
    <source>
        <dbReference type="Proteomes" id="UP000051269"/>
    </source>
</evidence>
<feature type="domain" description="4Fe-4S ferredoxin-type" evidence="13">
    <location>
        <begin position="332"/>
        <end position="361"/>
    </location>
</feature>
<comment type="catalytic activity">
    <reaction evidence="8">
        <text>5,6-dihydrothymine + NAD(+) = thymine + NADH + H(+)</text>
        <dbReference type="Rhea" id="RHEA:28791"/>
        <dbReference type="ChEBI" id="CHEBI:15378"/>
        <dbReference type="ChEBI" id="CHEBI:17821"/>
        <dbReference type="ChEBI" id="CHEBI:27468"/>
        <dbReference type="ChEBI" id="CHEBI:57540"/>
        <dbReference type="ChEBI" id="CHEBI:57945"/>
        <dbReference type="EC" id="1.3.1.1"/>
    </reaction>
</comment>
<evidence type="ECO:0000256" key="1">
    <source>
        <dbReference type="ARBA" id="ARBA00010804"/>
    </source>
</evidence>
<reference evidence="14 15" key="1">
    <citation type="submission" date="2015-10" db="EMBL/GenBank/DDBJ databases">
        <title>Metagenome-Assembled Genomes uncover a global brackish microbiome.</title>
        <authorList>
            <person name="Hugerth L.W."/>
            <person name="Larsson J."/>
            <person name="Alneberg J."/>
            <person name="Lindh M.V."/>
            <person name="Legrand C."/>
            <person name="Pinhassi J."/>
            <person name="Andersson A.F."/>
        </authorList>
    </citation>
    <scope>NUCLEOTIDE SEQUENCE [LARGE SCALE GENOMIC DNA]</scope>
    <source>
        <strain evidence="14">BACL18 MAG-120507-bin52</strain>
    </source>
</reference>
<dbReference type="PANTHER" id="PTHR43073:SF2">
    <property type="entry name" value="DIHYDROPYRIMIDINE DEHYDROGENASE [NADP(+)]"/>
    <property type="match status" value="1"/>
</dbReference>
<organism evidence="14 15">
    <name type="scientific">Verrucomicrobia subdivision 6 bacterium BACL9 MAG-120507-bin52</name>
    <dbReference type="NCBI Taxonomy" id="1655590"/>
    <lineage>
        <taxon>Bacteria</taxon>
        <taxon>Pseudomonadati</taxon>
        <taxon>Verrucomicrobiota</taxon>
        <taxon>Verrucomicrobiia</taxon>
        <taxon>Verrucomicrobiales</taxon>
        <taxon>Verrucomicrobia subdivision 6</taxon>
    </lineage>
</organism>
<proteinExistence type="inferred from homology"/>
<dbReference type="GO" id="GO:0051536">
    <property type="term" value="F:iron-sulfur cluster binding"/>
    <property type="evidence" value="ECO:0007669"/>
    <property type="project" value="UniProtKB-KW"/>
</dbReference>
<dbReference type="Pfam" id="PF14697">
    <property type="entry name" value="Fer4_21"/>
    <property type="match status" value="1"/>
</dbReference>
<keyword evidence="4" id="KW-0408">Iron</keyword>
<dbReference type="CDD" id="cd02940">
    <property type="entry name" value="DHPD_FMN"/>
    <property type="match status" value="1"/>
</dbReference>
<dbReference type="Proteomes" id="UP000051269">
    <property type="component" value="Unassembled WGS sequence"/>
</dbReference>
<dbReference type="PROSITE" id="PS00198">
    <property type="entry name" value="4FE4S_FER_1"/>
    <property type="match status" value="2"/>
</dbReference>
<keyword evidence="2" id="KW-0479">Metal-binding</keyword>
<evidence type="ECO:0000256" key="4">
    <source>
        <dbReference type="ARBA" id="ARBA00023004"/>
    </source>
</evidence>
<comment type="caution">
    <text evidence="14">The sequence shown here is derived from an EMBL/GenBank/DDBJ whole genome shotgun (WGS) entry which is preliminary data.</text>
</comment>
<feature type="domain" description="4Fe-4S ferredoxin-type" evidence="13">
    <location>
        <begin position="378"/>
        <end position="408"/>
    </location>
</feature>
<comment type="function">
    <text evidence="10">Involved in pyrimidine base degradation. Catalyzes physiologically the reduction of uracil to 5,6-dihydrouracil (DHU) by using NADH as a specific cosubstrate. It also catalyzes the reverse reaction and the reduction of thymine to 5,6-dihydrothymine (DHT).</text>
</comment>
<dbReference type="Pfam" id="PF01180">
    <property type="entry name" value="DHO_dh"/>
    <property type="match status" value="1"/>
</dbReference>
<gene>
    <name evidence="14" type="ORF">ABR82_05925</name>
</gene>
<dbReference type="Gene3D" id="3.30.70.20">
    <property type="match status" value="1"/>
</dbReference>
<comment type="similarity">
    <text evidence="1">Belongs to the dihydropyrimidine dehydrogenase family.</text>
</comment>
<comment type="catalytic activity">
    <reaction evidence="9">
        <text>5,6-dihydrouracil + NAD(+) = uracil + NADH + H(+)</text>
        <dbReference type="Rhea" id="RHEA:20189"/>
        <dbReference type="ChEBI" id="CHEBI:15378"/>
        <dbReference type="ChEBI" id="CHEBI:15901"/>
        <dbReference type="ChEBI" id="CHEBI:17568"/>
        <dbReference type="ChEBI" id="CHEBI:57540"/>
        <dbReference type="ChEBI" id="CHEBI:57945"/>
        <dbReference type="EC" id="1.3.1.1"/>
    </reaction>
</comment>